<evidence type="ECO:0000256" key="1">
    <source>
        <dbReference type="SAM" id="MobiDB-lite"/>
    </source>
</evidence>
<proteinExistence type="predicted"/>
<feature type="compositionally biased region" description="Low complexity" evidence="1">
    <location>
        <begin position="47"/>
        <end position="59"/>
    </location>
</feature>
<evidence type="ECO:0000313" key="3">
    <source>
        <dbReference type="Proteomes" id="UP000002220"/>
    </source>
</evidence>
<dbReference type="AlphaFoldDB" id="D5STS1"/>
<reference evidence="2 3" key="1">
    <citation type="journal article" date="2010" name="Stand. Genomic Sci.">
        <title>Complete genome sequence of Planctomyces limnophilus type strain (Mu 290).</title>
        <authorList>
            <person name="Labutti K."/>
            <person name="Sikorski J."/>
            <person name="Schneider S."/>
            <person name="Nolan M."/>
            <person name="Lucas S."/>
            <person name="Glavina Del Rio T."/>
            <person name="Tice H."/>
            <person name="Cheng J.F."/>
            <person name="Goodwin L."/>
            <person name="Pitluck S."/>
            <person name="Liolios K."/>
            <person name="Ivanova N."/>
            <person name="Mavromatis K."/>
            <person name="Mikhailova N."/>
            <person name="Pati A."/>
            <person name="Chen A."/>
            <person name="Palaniappan K."/>
            <person name="Land M."/>
            <person name="Hauser L."/>
            <person name="Chang Y.J."/>
            <person name="Jeffries C.D."/>
            <person name="Tindall B.J."/>
            <person name="Rohde M."/>
            <person name="Goker M."/>
            <person name="Woyke T."/>
            <person name="Bristow J."/>
            <person name="Eisen J.A."/>
            <person name="Markowitz V."/>
            <person name="Hugenholtz P."/>
            <person name="Kyrpides N.C."/>
            <person name="Klenk H.P."/>
            <person name="Lapidus A."/>
        </authorList>
    </citation>
    <scope>NUCLEOTIDE SEQUENCE [LARGE SCALE GENOMIC DNA]</scope>
    <source>
        <strain evidence="3">ATCC 43296 / DSM 3776 / IFAM 1008 / 290</strain>
    </source>
</reference>
<dbReference type="Proteomes" id="UP000002220">
    <property type="component" value="Chromosome"/>
</dbReference>
<dbReference type="HOGENOM" id="CLU_2539663_0_0_0"/>
<accession>D5STS1</accession>
<name>D5STS1_PLAL2</name>
<dbReference type="KEGG" id="plm:Plim_1067"/>
<gene>
    <name evidence="2" type="ordered locus">Plim_1067</name>
</gene>
<organism evidence="2 3">
    <name type="scientific">Planctopirus limnophila (strain ATCC 43296 / DSM 3776 / IFAM 1008 / Mu 290)</name>
    <name type="common">Planctomyces limnophilus</name>
    <dbReference type="NCBI Taxonomy" id="521674"/>
    <lineage>
        <taxon>Bacteria</taxon>
        <taxon>Pseudomonadati</taxon>
        <taxon>Planctomycetota</taxon>
        <taxon>Planctomycetia</taxon>
        <taxon>Planctomycetales</taxon>
        <taxon>Planctomycetaceae</taxon>
        <taxon>Planctopirus</taxon>
    </lineage>
</organism>
<evidence type="ECO:0000313" key="2">
    <source>
        <dbReference type="EMBL" id="ADG66906.1"/>
    </source>
</evidence>
<dbReference type="STRING" id="521674.Plim_1067"/>
<feature type="region of interest" description="Disordered" evidence="1">
    <location>
        <begin position="1"/>
        <end position="71"/>
    </location>
</feature>
<protein>
    <submittedName>
        <fullName evidence="2">Uncharacterized protein</fullName>
    </submittedName>
</protein>
<keyword evidence="3" id="KW-1185">Reference proteome</keyword>
<dbReference type="EMBL" id="CP001744">
    <property type="protein sequence ID" value="ADG66906.1"/>
    <property type="molecule type" value="Genomic_DNA"/>
</dbReference>
<sequence>MAVAGSVVLGEAEAGSAGKQPRQGITESKRRSDVGADLVISIPDPPSLSRGSSDGSAARSGHHLDRTSPKCPKVNVNLLALDV</sequence>